<gene>
    <name evidence="1" type="ORF">AS189_13430</name>
</gene>
<name>A0A0S2M0L6_9MICC</name>
<sequence>MKADWVAASVRARSMAQRRIGAGSSRALAAEPTIAAALATLEQSCYAERLTGASNLAAAERAISETVLWQLRVLAGWLPATGTALARAAAATFEIENIVALAHQLTGGTIAPEPYRLGALATAWPRLGRAGTIEDLTTMLRTSSWGEVGDGGPGPLRAALRVVWMRRLAAVAPPVLPWCGAVCVLTAARSLTDDGASAAPQLIHLLRPVLGRAWQGARSIPEFRAALPPSLQKVVRDIATPTELWRVEARVHAELEADGFRLLRGSLPGPDVVLGAIAVLSVDAWRVRAALAAAAAGAGSSEVLNEAA</sequence>
<protein>
    <submittedName>
        <fullName evidence="1">Uncharacterized protein</fullName>
    </submittedName>
</protein>
<dbReference type="OrthoDB" id="4930678at2"/>
<evidence type="ECO:0000313" key="2">
    <source>
        <dbReference type="Proteomes" id="UP000059574"/>
    </source>
</evidence>
<reference evidence="2" key="1">
    <citation type="submission" date="2015-11" db="EMBL/GenBank/DDBJ databases">
        <authorList>
            <person name="Kumar R."/>
            <person name="Singh D."/>
            <person name="Swarnkar M.K."/>
            <person name="Singh A.K."/>
            <person name="Kumar S."/>
        </authorList>
    </citation>
    <scope>NUCLEOTIDE SEQUENCE [LARGE SCALE GENOMIC DNA]</scope>
    <source>
        <strain evidence="2">ERGS4:06</strain>
    </source>
</reference>
<evidence type="ECO:0000313" key="1">
    <source>
        <dbReference type="EMBL" id="ALO67317.1"/>
    </source>
</evidence>
<dbReference type="RefSeq" id="WP_062289897.1">
    <property type="nucleotide sequence ID" value="NZ_CP013200.1"/>
</dbReference>
<accession>A0A0S2M0L6</accession>
<dbReference type="AlphaFoldDB" id="A0A0S2M0L6"/>
<dbReference type="Proteomes" id="UP000059574">
    <property type="component" value="Chromosome"/>
</dbReference>
<proteinExistence type="predicted"/>
<organism evidence="1 2">
    <name type="scientific">Arthrobacter alpinus</name>
    <dbReference type="NCBI Taxonomy" id="656366"/>
    <lineage>
        <taxon>Bacteria</taxon>
        <taxon>Bacillati</taxon>
        <taxon>Actinomycetota</taxon>
        <taxon>Actinomycetes</taxon>
        <taxon>Micrococcales</taxon>
        <taxon>Micrococcaceae</taxon>
        <taxon>Arthrobacter</taxon>
    </lineage>
</organism>
<dbReference type="EMBL" id="CP013200">
    <property type="protein sequence ID" value="ALO67317.1"/>
    <property type="molecule type" value="Genomic_DNA"/>
</dbReference>
<reference evidence="1 2" key="2">
    <citation type="journal article" date="2016" name="J. Biotechnol.">
        <title>Complete genome sequence of Arthrobacter alpinus ERGS4:06, a yellow pigmented bacterium tolerant to cold and radiations isolated from Sikkim Himalaya.</title>
        <authorList>
            <person name="Kumar R."/>
            <person name="Singh D."/>
            <person name="Swarnkar M.K."/>
            <person name="Singh A.K."/>
            <person name="Kumar S."/>
        </authorList>
    </citation>
    <scope>NUCLEOTIDE SEQUENCE [LARGE SCALE GENOMIC DNA]</scope>
    <source>
        <strain evidence="1 2">ERGS4:06</strain>
    </source>
</reference>